<organism evidence="3 4">
    <name type="scientific">Atopobium minutum</name>
    <dbReference type="NCBI Taxonomy" id="1381"/>
    <lineage>
        <taxon>Bacteria</taxon>
        <taxon>Bacillati</taxon>
        <taxon>Actinomycetota</taxon>
        <taxon>Coriobacteriia</taxon>
        <taxon>Coriobacteriales</taxon>
        <taxon>Atopobiaceae</taxon>
        <taxon>Atopobium</taxon>
    </lineage>
</organism>
<evidence type="ECO:0000256" key="1">
    <source>
        <dbReference type="SAM" id="MobiDB-lite"/>
    </source>
</evidence>
<dbReference type="InterPro" id="IPR018730">
    <property type="entry name" value="DUF2273"/>
</dbReference>
<proteinExistence type="predicted"/>
<dbReference type="AlphaFoldDB" id="A0AB38A5K3"/>
<feature type="transmembrane region" description="Helical" evidence="2">
    <location>
        <begin position="69"/>
        <end position="102"/>
    </location>
</feature>
<reference evidence="3 4" key="1">
    <citation type="submission" date="2016-10" db="EMBL/GenBank/DDBJ databases">
        <authorList>
            <person name="Varghese N."/>
            <person name="Submissions S."/>
        </authorList>
    </citation>
    <scope>NUCLEOTIDE SEQUENCE [LARGE SCALE GENOMIC DNA]</scope>
    <source>
        <strain evidence="3 4">DSM 20586</strain>
    </source>
</reference>
<dbReference type="Proteomes" id="UP000183687">
    <property type="component" value="Unassembled WGS sequence"/>
</dbReference>
<feature type="region of interest" description="Disordered" evidence="1">
    <location>
        <begin position="1"/>
        <end position="48"/>
    </location>
</feature>
<comment type="caution">
    <text evidence="3">The sequence shown here is derived from an EMBL/GenBank/DDBJ whole genome shotgun (WGS) entry which is preliminary data.</text>
</comment>
<dbReference type="EMBL" id="FNSH01000001">
    <property type="protein sequence ID" value="SEB52654.1"/>
    <property type="molecule type" value="Genomic_DNA"/>
</dbReference>
<keyword evidence="2" id="KW-1133">Transmembrane helix</keyword>
<protein>
    <submittedName>
        <fullName evidence="3">Uncharacterized membrane protein</fullName>
    </submittedName>
</protein>
<evidence type="ECO:0000313" key="3">
    <source>
        <dbReference type="EMBL" id="SEB52654.1"/>
    </source>
</evidence>
<gene>
    <name evidence="3" type="ORF">SAMN04489746_0507</name>
</gene>
<evidence type="ECO:0000256" key="2">
    <source>
        <dbReference type="SAM" id="Phobius"/>
    </source>
</evidence>
<sequence length="131" mass="13993">MATQHNDSQSHKATNPQIDTNSSAHATQSSADTSTANQAQPGVKDAAQDAARKATTWLGKTFPGKSNAILFACLGLVAALAFIVIGFWRSLLLIIFVVSGYAFGQSLDGNSTIINTVKRTLKDLFSSRNHR</sequence>
<feature type="compositionally biased region" description="Polar residues" evidence="1">
    <location>
        <begin position="1"/>
        <end position="40"/>
    </location>
</feature>
<accession>A0AB38A5K3</accession>
<evidence type="ECO:0000313" key="4">
    <source>
        <dbReference type="Proteomes" id="UP000183687"/>
    </source>
</evidence>
<name>A0AB38A5K3_9ACTN</name>
<keyword evidence="2" id="KW-0472">Membrane</keyword>
<keyword evidence="2" id="KW-0812">Transmembrane</keyword>
<dbReference type="Pfam" id="PF10031">
    <property type="entry name" value="DUF2273"/>
    <property type="match status" value="1"/>
</dbReference>
<dbReference type="RefSeq" id="WP_057002056.1">
    <property type="nucleotide sequence ID" value="NZ_FNSH01000001.1"/>
</dbReference>